<dbReference type="AlphaFoldDB" id="A0A0N4W2N7"/>
<evidence type="ECO:0000313" key="1">
    <source>
        <dbReference type="EMBL" id="VDO22155.1"/>
    </source>
</evidence>
<dbReference type="EMBL" id="UZAF01016163">
    <property type="protein sequence ID" value="VDO22155.1"/>
    <property type="molecule type" value="Genomic_DNA"/>
</dbReference>
<gene>
    <name evidence="1" type="ORF">HPLM_LOCUS3996</name>
</gene>
<reference evidence="1 2" key="2">
    <citation type="submission" date="2018-11" db="EMBL/GenBank/DDBJ databases">
        <authorList>
            <consortium name="Pathogen Informatics"/>
        </authorList>
    </citation>
    <scope>NUCLEOTIDE SEQUENCE [LARGE SCALE GENOMIC DNA]</scope>
    <source>
        <strain evidence="1 2">MHpl1</strain>
    </source>
</reference>
<organism evidence="3">
    <name type="scientific">Haemonchus placei</name>
    <name type="common">Barber's pole worm</name>
    <dbReference type="NCBI Taxonomy" id="6290"/>
    <lineage>
        <taxon>Eukaryota</taxon>
        <taxon>Metazoa</taxon>
        <taxon>Ecdysozoa</taxon>
        <taxon>Nematoda</taxon>
        <taxon>Chromadorea</taxon>
        <taxon>Rhabditida</taxon>
        <taxon>Rhabditina</taxon>
        <taxon>Rhabditomorpha</taxon>
        <taxon>Strongyloidea</taxon>
        <taxon>Trichostrongylidae</taxon>
        <taxon>Haemonchus</taxon>
    </lineage>
</organism>
<proteinExistence type="predicted"/>
<evidence type="ECO:0000313" key="2">
    <source>
        <dbReference type="Proteomes" id="UP000268014"/>
    </source>
</evidence>
<sequence length="44" mass="5299">MRVVNYLAAVTEMIREYQCWRRHRKSLSAPDVLVCFLVNKSTKW</sequence>
<dbReference type="Proteomes" id="UP000268014">
    <property type="component" value="Unassembled WGS sequence"/>
</dbReference>
<dbReference type="OrthoDB" id="5869151at2759"/>
<reference evidence="3" key="1">
    <citation type="submission" date="2017-02" db="UniProtKB">
        <authorList>
            <consortium name="WormBaseParasite"/>
        </authorList>
    </citation>
    <scope>IDENTIFICATION</scope>
</reference>
<name>A0A0N4W2N7_HAEPC</name>
<evidence type="ECO:0000313" key="3">
    <source>
        <dbReference type="WBParaSite" id="HPLM_0000400401-mRNA-1"/>
    </source>
</evidence>
<accession>A0A0N4W2N7</accession>
<dbReference type="WBParaSite" id="HPLM_0000400401-mRNA-1">
    <property type="protein sequence ID" value="HPLM_0000400401-mRNA-1"/>
    <property type="gene ID" value="HPLM_0000400401"/>
</dbReference>
<keyword evidence="2" id="KW-1185">Reference proteome</keyword>
<protein>
    <submittedName>
        <fullName evidence="3">Transposase</fullName>
    </submittedName>
</protein>